<dbReference type="Proteomes" id="UP000652761">
    <property type="component" value="Unassembled WGS sequence"/>
</dbReference>
<gene>
    <name evidence="2" type="ORF">Taro_016296</name>
</gene>
<feature type="transmembrane region" description="Helical" evidence="1">
    <location>
        <begin position="82"/>
        <end position="104"/>
    </location>
</feature>
<keyword evidence="1" id="KW-0472">Membrane</keyword>
<sequence>MPTVDTSSVGSPMFCVSQARECSGLVPVFVYRRACSWLGVTDTSRRTGPQLVMFPVPHFRKLRPESLKVPGMGLRLCGPQEWCWLVWCWLVYFVCLWSCSWTVWSVATRLRGGSCVLLSGLDTSVMNQ</sequence>
<keyword evidence="1" id="KW-1133">Transmembrane helix</keyword>
<evidence type="ECO:0000256" key="1">
    <source>
        <dbReference type="SAM" id="Phobius"/>
    </source>
</evidence>
<comment type="caution">
    <text evidence="2">The sequence shown here is derived from an EMBL/GenBank/DDBJ whole genome shotgun (WGS) entry which is preliminary data.</text>
</comment>
<accession>A0A843UNF9</accession>
<protein>
    <submittedName>
        <fullName evidence="2">Uncharacterized protein</fullName>
    </submittedName>
</protein>
<keyword evidence="3" id="KW-1185">Reference proteome</keyword>
<proteinExistence type="predicted"/>
<dbReference type="AlphaFoldDB" id="A0A843UNF9"/>
<dbReference type="EMBL" id="NMUH01000719">
    <property type="protein sequence ID" value="MQL83806.1"/>
    <property type="molecule type" value="Genomic_DNA"/>
</dbReference>
<evidence type="ECO:0000313" key="2">
    <source>
        <dbReference type="EMBL" id="MQL83806.1"/>
    </source>
</evidence>
<evidence type="ECO:0000313" key="3">
    <source>
        <dbReference type="Proteomes" id="UP000652761"/>
    </source>
</evidence>
<keyword evidence="1" id="KW-0812">Transmembrane</keyword>
<reference evidence="2" key="1">
    <citation type="submission" date="2017-07" db="EMBL/GenBank/DDBJ databases">
        <title>Taro Niue Genome Assembly and Annotation.</title>
        <authorList>
            <person name="Atibalentja N."/>
            <person name="Keating K."/>
            <person name="Fields C.J."/>
        </authorList>
    </citation>
    <scope>NUCLEOTIDE SEQUENCE</scope>
    <source>
        <strain evidence="2">Niue_2</strain>
        <tissue evidence="2">Leaf</tissue>
    </source>
</reference>
<organism evidence="2 3">
    <name type="scientific">Colocasia esculenta</name>
    <name type="common">Wild taro</name>
    <name type="synonym">Arum esculentum</name>
    <dbReference type="NCBI Taxonomy" id="4460"/>
    <lineage>
        <taxon>Eukaryota</taxon>
        <taxon>Viridiplantae</taxon>
        <taxon>Streptophyta</taxon>
        <taxon>Embryophyta</taxon>
        <taxon>Tracheophyta</taxon>
        <taxon>Spermatophyta</taxon>
        <taxon>Magnoliopsida</taxon>
        <taxon>Liliopsida</taxon>
        <taxon>Araceae</taxon>
        <taxon>Aroideae</taxon>
        <taxon>Colocasieae</taxon>
        <taxon>Colocasia</taxon>
    </lineage>
</organism>
<name>A0A843UNF9_COLES</name>